<name>A0A167G820_9FLAO</name>
<comment type="caution">
    <text evidence="2">The sequence shown here is derived from an EMBL/GenBank/DDBJ whole genome shotgun (WGS) entry which is preliminary data.</text>
</comment>
<dbReference type="PROSITE" id="PS51257">
    <property type="entry name" value="PROKAR_LIPOPROTEIN"/>
    <property type="match status" value="1"/>
</dbReference>
<keyword evidence="1" id="KW-0732">Signal</keyword>
<feature type="chain" id="PRO_5007886733" evidence="1">
    <location>
        <begin position="20"/>
        <end position="521"/>
    </location>
</feature>
<organism evidence="2 3">
    <name type="scientific">Cochleicola gelatinilyticus</name>
    <dbReference type="NCBI Taxonomy" id="1763537"/>
    <lineage>
        <taxon>Bacteria</taxon>
        <taxon>Pseudomonadati</taxon>
        <taxon>Bacteroidota</taxon>
        <taxon>Flavobacteriia</taxon>
        <taxon>Flavobacteriales</taxon>
        <taxon>Flavobacteriaceae</taxon>
        <taxon>Cochleicola</taxon>
    </lineage>
</organism>
<dbReference type="RefSeq" id="WP_068593133.1">
    <property type="nucleotide sequence ID" value="NZ_LRXL01000049.1"/>
</dbReference>
<dbReference type="EMBL" id="LRXL01000049">
    <property type="protein sequence ID" value="OAB77314.1"/>
    <property type="molecule type" value="Genomic_DNA"/>
</dbReference>
<dbReference type="STRING" id="1763537.ULVI_12485"/>
<evidence type="ECO:0000313" key="2">
    <source>
        <dbReference type="EMBL" id="OAB77314.1"/>
    </source>
</evidence>
<gene>
    <name evidence="2" type="ORF">ULVI_12485</name>
</gene>
<dbReference type="Proteomes" id="UP000077013">
    <property type="component" value="Unassembled WGS sequence"/>
</dbReference>
<sequence>MIRLTLLIFLISFSCFSQVGINTITPSADAILDIESSDKGMLVPRVAIPNLNSIAPITGGSSESLLVYNTNATTGKGFYYWSGSQWVSLRTAEKNIYTDNGSLNSNREVSQNANTLQFTGNVGRNALTIKRTSNTTEAGLAFRNSGNFYDASIYMEANPGSGLVIATGTNQGIVDDVVPTVIFNDDTSSSFSNEVRIYEGTANAPGEDVTTRVYSNGDDGVIAVNQNGATNHQIHGNNTTYFNDQQLDVDFRVATHNNANTIFVDGDKDNVGIGTGAPHPGAALHISNNNKGFLAPQVSLTGITDNTTIQPSNTEGMMVYNIADTGSTFNDVSPGYYYWTGSIWNRLSDRGYSMKYKQTAAVRASANSSTYRTLTGLDKTITVPVSGTYQILVNAYYAIEQPTGTTNTGGTVQHHNSAGQGSIRLRMNNTKTLEEKYVASYGMAFPDGQKFYAHGQSVTMIINIDLIAGQNYQFAVQGREWSKFNSTTEGVFGWNTASHIGSNGVGEAQYGDMTITLINQY</sequence>
<dbReference type="OrthoDB" id="1430919at2"/>
<protein>
    <submittedName>
        <fullName evidence="2">Uncharacterized protein</fullName>
    </submittedName>
</protein>
<reference evidence="2 3" key="1">
    <citation type="submission" date="2016-02" db="EMBL/GenBank/DDBJ databases">
        <title>Ulvibacter sp. LPB0005, isolated from Thais luteostoma.</title>
        <authorList>
            <person name="Shin S.-K."/>
            <person name="Yi H."/>
        </authorList>
    </citation>
    <scope>NUCLEOTIDE SEQUENCE [LARGE SCALE GENOMIC DNA]</scope>
    <source>
        <strain evidence="2 3">LPB0005</strain>
    </source>
</reference>
<evidence type="ECO:0000313" key="3">
    <source>
        <dbReference type="Proteomes" id="UP000077013"/>
    </source>
</evidence>
<dbReference type="AlphaFoldDB" id="A0A167G820"/>
<feature type="signal peptide" evidence="1">
    <location>
        <begin position="1"/>
        <end position="19"/>
    </location>
</feature>
<keyword evidence="3" id="KW-1185">Reference proteome</keyword>
<accession>A0A167G820</accession>
<evidence type="ECO:0000256" key="1">
    <source>
        <dbReference type="SAM" id="SignalP"/>
    </source>
</evidence>
<proteinExistence type="predicted"/>